<gene>
    <name evidence="2" type="ORF">C7453_11434</name>
</gene>
<keyword evidence="3" id="KW-1185">Reference proteome</keyword>
<name>A0A370FXS4_GLULI</name>
<comment type="caution">
    <text evidence="2">The sequence shown here is derived from an EMBL/GenBank/DDBJ whole genome shotgun (WGS) entry which is preliminary data.</text>
</comment>
<organism evidence="2 3">
    <name type="scientific">Gluconacetobacter liquefaciens</name>
    <name type="common">Acetobacter liquefaciens</name>
    <dbReference type="NCBI Taxonomy" id="89584"/>
    <lineage>
        <taxon>Bacteria</taxon>
        <taxon>Pseudomonadati</taxon>
        <taxon>Pseudomonadota</taxon>
        <taxon>Alphaproteobacteria</taxon>
        <taxon>Acetobacterales</taxon>
        <taxon>Acetobacteraceae</taxon>
        <taxon>Gluconacetobacter</taxon>
    </lineage>
</organism>
<feature type="region of interest" description="Disordered" evidence="1">
    <location>
        <begin position="1"/>
        <end position="27"/>
    </location>
</feature>
<protein>
    <submittedName>
        <fullName evidence="2">Uncharacterized protein</fullName>
    </submittedName>
</protein>
<feature type="compositionally biased region" description="Basic residues" evidence="1">
    <location>
        <begin position="202"/>
        <end position="218"/>
    </location>
</feature>
<feature type="compositionally biased region" description="Basic residues" evidence="1">
    <location>
        <begin position="166"/>
        <end position="182"/>
    </location>
</feature>
<evidence type="ECO:0000313" key="3">
    <source>
        <dbReference type="Proteomes" id="UP000254958"/>
    </source>
</evidence>
<proteinExistence type="predicted"/>
<evidence type="ECO:0000256" key="1">
    <source>
        <dbReference type="SAM" id="MobiDB-lite"/>
    </source>
</evidence>
<sequence length="258" mass="30260">MSLRRAVSPAAHGTGHQRRRRRLGLDRNRPRLGFRRCYDRGYRGRHRRGRPCGRGRGRRRLNHLHIHRRRVISRRRAHTGGIDAQFDRAFFRQPAHHERIPGNGHTPVAHSQKAPDIHHGGGRMPFLVQQHVDHLPHMVAIRRHHVTVDQAAQPVRGCGRRAMRLLRSGRRRHQQGRRRRCRQFGLVTGRHVPRGIADKAPPRRASRHRRHRLRRARSTGRQDEKNRQRTEQSRRTHETAGRTRDRGQGGMFHPQSCA</sequence>
<evidence type="ECO:0000313" key="2">
    <source>
        <dbReference type="EMBL" id="RDI35499.1"/>
    </source>
</evidence>
<reference evidence="2 3" key="1">
    <citation type="submission" date="2018-07" db="EMBL/GenBank/DDBJ databases">
        <title>Genomic Encyclopedia of Type Strains, Phase IV (KMG-IV): sequencing the most valuable type-strain genomes for metagenomic binning, comparative biology and taxonomic classification.</title>
        <authorList>
            <person name="Goeker M."/>
        </authorList>
    </citation>
    <scope>NUCLEOTIDE SEQUENCE [LARGE SCALE GENOMIC DNA]</scope>
    <source>
        <strain evidence="2 3">DSM 5603</strain>
    </source>
</reference>
<dbReference type="AlphaFoldDB" id="A0A370FXS4"/>
<feature type="region of interest" description="Disordered" evidence="1">
    <location>
        <begin position="166"/>
        <end position="258"/>
    </location>
</feature>
<feature type="compositionally biased region" description="Basic and acidic residues" evidence="1">
    <location>
        <begin position="220"/>
        <end position="247"/>
    </location>
</feature>
<dbReference type="Proteomes" id="UP000254958">
    <property type="component" value="Unassembled WGS sequence"/>
</dbReference>
<accession>A0A370FXS4</accession>
<dbReference type="EMBL" id="QQAW01000014">
    <property type="protein sequence ID" value="RDI35499.1"/>
    <property type="molecule type" value="Genomic_DNA"/>
</dbReference>